<evidence type="ECO:0000256" key="5">
    <source>
        <dbReference type="ARBA" id="ARBA00022989"/>
    </source>
</evidence>
<feature type="transmembrane region" description="Helical" evidence="7">
    <location>
        <begin position="83"/>
        <end position="105"/>
    </location>
</feature>
<dbReference type="InterPro" id="IPR002781">
    <property type="entry name" value="TM_pro_TauE-like"/>
</dbReference>
<evidence type="ECO:0000256" key="1">
    <source>
        <dbReference type="ARBA" id="ARBA00004651"/>
    </source>
</evidence>
<feature type="transmembrane region" description="Helical" evidence="7">
    <location>
        <begin position="17"/>
        <end position="39"/>
    </location>
</feature>
<keyword evidence="6 7" id="KW-0472">Membrane</keyword>
<evidence type="ECO:0000313" key="8">
    <source>
        <dbReference type="EMBL" id="CAE0642880.1"/>
    </source>
</evidence>
<protein>
    <submittedName>
        <fullName evidence="8">Uncharacterized protein</fullName>
    </submittedName>
</protein>
<keyword evidence="4 7" id="KW-0812">Transmembrane</keyword>
<dbReference type="Pfam" id="PF01925">
    <property type="entry name" value="TauE"/>
    <property type="match status" value="1"/>
</dbReference>
<dbReference type="EMBL" id="HBIU01048833">
    <property type="protein sequence ID" value="CAE0642880.1"/>
    <property type="molecule type" value="Transcribed_RNA"/>
</dbReference>
<keyword evidence="2" id="KW-0813">Transport</keyword>
<feature type="transmembrane region" description="Helical" evidence="7">
    <location>
        <begin position="316"/>
        <end position="334"/>
    </location>
</feature>
<evidence type="ECO:0000256" key="3">
    <source>
        <dbReference type="ARBA" id="ARBA00022475"/>
    </source>
</evidence>
<proteinExistence type="predicted"/>
<evidence type="ECO:0000256" key="7">
    <source>
        <dbReference type="SAM" id="Phobius"/>
    </source>
</evidence>
<sequence length="496" mass="54546">MLEVLHAIFSPTTAIEFAFALCAFTCYGITGFGTAAVFISAMHTCSLFSESLCPMDLKTLPLCVTFMVLPMQLYQAINLRKNFDLRLFLAVVFAETACGALGVWLQYKIAVQEMKFAMGCLFISICWIKGAKEFHDAAKKTESPCKGQTSDKQPVIMEADEGHEKGGASQSVLVEGELTQNGGTNQECCSPKQSSAFLTIAPKASAPIDQEDPTKSSADDCQQVTSESKKNSSLISSFKMLAFTLFCASFAGLTAGLFAVGGPPMMLYIMFSKIPKDKWRGTSAAFWFAGSCFRLPTYAIMNQHSSQPVVLGWREILVLPVAAFIGTNFGNILSKKVNQNAFLRIVLFNLLMVSLQMVRDEVSRNAFISLCVFLLGSLTSGVFYLYLASHRHHICTGSSVSLCSPCPRWFFLPRFYPLQDNGSTLSSGESKFWAGFCHLPEDEEKKQELVTLSSLKSSWPQEEQQGAVKLNIHVIDDCDNYDQLQTRGATNIAAMC</sequence>
<comment type="subcellular location">
    <subcellularLocation>
        <location evidence="1">Cell membrane</location>
        <topology evidence="1">Multi-pass membrane protein</topology>
    </subcellularLocation>
</comment>
<organism evidence="8">
    <name type="scientific">Heterosigma akashiwo</name>
    <name type="common">Chromophytic alga</name>
    <name type="synonym">Heterosigma carterae</name>
    <dbReference type="NCBI Taxonomy" id="2829"/>
    <lineage>
        <taxon>Eukaryota</taxon>
        <taxon>Sar</taxon>
        <taxon>Stramenopiles</taxon>
        <taxon>Ochrophyta</taxon>
        <taxon>Raphidophyceae</taxon>
        <taxon>Chattonellales</taxon>
        <taxon>Chattonellaceae</taxon>
        <taxon>Heterosigma</taxon>
    </lineage>
</organism>
<evidence type="ECO:0000256" key="4">
    <source>
        <dbReference type="ARBA" id="ARBA00022692"/>
    </source>
</evidence>
<reference evidence="8" key="1">
    <citation type="submission" date="2021-01" db="EMBL/GenBank/DDBJ databases">
        <authorList>
            <person name="Corre E."/>
            <person name="Pelletier E."/>
            <person name="Niang G."/>
            <person name="Scheremetjew M."/>
            <person name="Finn R."/>
            <person name="Kale V."/>
            <person name="Holt S."/>
            <person name="Cochrane G."/>
            <person name="Meng A."/>
            <person name="Brown T."/>
            <person name="Cohen L."/>
        </authorList>
    </citation>
    <scope>NUCLEOTIDE SEQUENCE</scope>
    <source>
        <strain evidence="8">CCMP3107</strain>
    </source>
</reference>
<dbReference type="AlphaFoldDB" id="A0A7S3Y6V2"/>
<dbReference type="InterPro" id="IPR052017">
    <property type="entry name" value="TSUP"/>
</dbReference>
<dbReference type="PANTHER" id="PTHR30269">
    <property type="entry name" value="TRANSMEMBRANE PROTEIN YFCA"/>
    <property type="match status" value="1"/>
</dbReference>
<feature type="transmembrane region" description="Helical" evidence="7">
    <location>
        <begin position="59"/>
        <end position="77"/>
    </location>
</feature>
<evidence type="ECO:0000256" key="6">
    <source>
        <dbReference type="ARBA" id="ARBA00023136"/>
    </source>
</evidence>
<feature type="transmembrane region" description="Helical" evidence="7">
    <location>
        <begin position="240"/>
        <end position="260"/>
    </location>
</feature>
<evidence type="ECO:0000256" key="2">
    <source>
        <dbReference type="ARBA" id="ARBA00022448"/>
    </source>
</evidence>
<accession>A0A7S3Y6V2</accession>
<name>A0A7S3Y6V2_HETAK</name>
<keyword evidence="3" id="KW-1003">Cell membrane</keyword>
<feature type="transmembrane region" description="Helical" evidence="7">
    <location>
        <begin position="341"/>
        <end position="359"/>
    </location>
</feature>
<keyword evidence="5 7" id="KW-1133">Transmembrane helix</keyword>
<dbReference type="GO" id="GO:0005886">
    <property type="term" value="C:plasma membrane"/>
    <property type="evidence" value="ECO:0007669"/>
    <property type="project" value="UniProtKB-SubCell"/>
</dbReference>
<feature type="transmembrane region" description="Helical" evidence="7">
    <location>
        <begin position="365"/>
        <end position="387"/>
    </location>
</feature>
<gene>
    <name evidence="8" type="ORF">HAKA00212_LOCUS21738</name>
</gene>
<dbReference type="PANTHER" id="PTHR30269:SF38">
    <property type="entry name" value="SULFITE EXPORTER TAUE_SAFE"/>
    <property type="match status" value="1"/>
</dbReference>